<dbReference type="GO" id="GO:0022857">
    <property type="term" value="F:transmembrane transporter activity"/>
    <property type="evidence" value="ECO:0007669"/>
    <property type="project" value="TreeGrafter"/>
</dbReference>
<dbReference type="Proteomes" id="UP000077412">
    <property type="component" value="Chromosome"/>
</dbReference>
<dbReference type="Pfam" id="PF12704">
    <property type="entry name" value="MacB_PCD"/>
    <property type="match status" value="1"/>
</dbReference>
<dbReference type="PANTHER" id="PTHR30572">
    <property type="entry name" value="MEMBRANE COMPONENT OF TRANSPORTER-RELATED"/>
    <property type="match status" value="1"/>
</dbReference>
<evidence type="ECO:0000313" key="11">
    <source>
        <dbReference type="Proteomes" id="UP000077412"/>
    </source>
</evidence>
<dbReference type="PROSITE" id="PS51257">
    <property type="entry name" value="PROKAR_LIPOPROTEIN"/>
    <property type="match status" value="1"/>
</dbReference>
<evidence type="ECO:0000256" key="2">
    <source>
        <dbReference type="ARBA" id="ARBA00022475"/>
    </source>
</evidence>
<dbReference type="GO" id="GO:0005886">
    <property type="term" value="C:plasma membrane"/>
    <property type="evidence" value="ECO:0007669"/>
    <property type="project" value="UniProtKB-SubCell"/>
</dbReference>
<dbReference type="InterPro" id="IPR003838">
    <property type="entry name" value="ABC3_permease_C"/>
</dbReference>
<reference evidence="10 11" key="1">
    <citation type="submission" date="2016-08" db="EMBL/GenBank/DDBJ databases">
        <title>Complete genome sequence of Fictibacillus arsenicus G25-54, a strain with toxicity to nematodes and a potential arsenic-resistance activity.</title>
        <authorList>
            <person name="Zheng Z."/>
        </authorList>
    </citation>
    <scope>NUCLEOTIDE SEQUENCE [LARGE SCALE GENOMIC DNA]</scope>
    <source>
        <strain evidence="10 11">G25-54</strain>
    </source>
</reference>
<name>A0A1B1Z7S2_9BACL</name>
<gene>
    <name evidence="10" type="ORF">ABE41_015890</name>
</gene>
<organism evidence="10 11">
    <name type="scientific">Fictibacillus arsenicus</name>
    <dbReference type="NCBI Taxonomy" id="255247"/>
    <lineage>
        <taxon>Bacteria</taxon>
        <taxon>Bacillati</taxon>
        <taxon>Bacillota</taxon>
        <taxon>Bacilli</taxon>
        <taxon>Bacillales</taxon>
        <taxon>Fictibacillaceae</taxon>
        <taxon>Fictibacillus</taxon>
    </lineage>
</organism>
<feature type="transmembrane region" description="Helical" evidence="7">
    <location>
        <begin position="292"/>
        <end position="317"/>
    </location>
</feature>
<keyword evidence="5 7" id="KW-0472">Membrane</keyword>
<dbReference type="AlphaFoldDB" id="A0A1B1Z7S2"/>
<evidence type="ECO:0000256" key="6">
    <source>
        <dbReference type="ARBA" id="ARBA00038076"/>
    </source>
</evidence>
<feature type="transmembrane region" description="Helical" evidence="7">
    <location>
        <begin position="355"/>
        <end position="378"/>
    </location>
</feature>
<evidence type="ECO:0000256" key="1">
    <source>
        <dbReference type="ARBA" id="ARBA00004651"/>
    </source>
</evidence>
<evidence type="ECO:0000256" key="4">
    <source>
        <dbReference type="ARBA" id="ARBA00022989"/>
    </source>
</evidence>
<dbReference type="KEGG" id="far:ABE41_015890"/>
<evidence type="ECO:0000313" key="10">
    <source>
        <dbReference type="EMBL" id="ANX13492.1"/>
    </source>
</evidence>
<dbReference type="EMBL" id="CP016761">
    <property type="protein sequence ID" value="ANX13492.1"/>
    <property type="molecule type" value="Genomic_DNA"/>
</dbReference>
<dbReference type="PANTHER" id="PTHR30572:SF4">
    <property type="entry name" value="ABC TRANSPORTER PERMEASE YTRF"/>
    <property type="match status" value="1"/>
</dbReference>
<sequence length="439" mass="49343">MKFKDKHRFVRSNMKKNRTRVWMTILASTIGCAFLIMLASIGFAIHKTAVDDVMSFRMVNEIQVQKESGMMTENDVKKLEQIEGVKAVTRKKYTPANQLSIGEYNTFANVMSAYMPSEEKAGFELDKGRMPKNKNEIVVGYHFAEELRQDQPENYLEGLSEEEAQKKMKELSYKGKLLNETLTYHLKTDNPDIKIEGPVQTVDVKIVGIGKKPTREWAHDNSVFITEDLYNEVISILGKQDPKIASADELKNYGEVKAFTISADDVKEVTDRIEKLDYMTYSIIKELKQMNVYFTLFKAGLIFIGAIAVLIASIGIFNTMTMAVTERSQDIGIMKAIGATPKTVKRIFLLESAYIGLWGVGLGTLLAYITSYGVNFALPIIIEQFINETPPEGFMLSYIPWSLTAIAVTICMGVTLLSGWRPAAKATTVDVLKALRRDV</sequence>
<feature type="transmembrane region" description="Helical" evidence="7">
    <location>
        <begin position="398"/>
        <end position="417"/>
    </location>
</feature>
<evidence type="ECO:0000259" key="9">
    <source>
        <dbReference type="Pfam" id="PF12704"/>
    </source>
</evidence>
<comment type="subcellular location">
    <subcellularLocation>
        <location evidence="1">Cell membrane</location>
        <topology evidence="1">Multi-pass membrane protein</topology>
    </subcellularLocation>
</comment>
<comment type="similarity">
    <text evidence="6">Belongs to the ABC-4 integral membrane protein family.</text>
</comment>
<evidence type="ECO:0000256" key="5">
    <source>
        <dbReference type="ARBA" id="ARBA00023136"/>
    </source>
</evidence>
<evidence type="ECO:0008006" key="12">
    <source>
        <dbReference type="Google" id="ProtNLM"/>
    </source>
</evidence>
<evidence type="ECO:0000256" key="7">
    <source>
        <dbReference type="SAM" id="Phobius"/>
    </source>
</evidence>
<feature type="domain" description="MacB-like periplasmic core" evidence="9">
    <location>
        <begin position="23"/>
        <end position="210"/>
    </location>
</feature>
<feature type="transmembrane region" description="Helical" evidence="7">
    <location>
        <begin position="21"/>
        <end position="45"/>
    </location>
</feature>
<dbReference type="InterPro" id="IPR025857">
    <property type="entry name" value="MacB_PCD"/>
</dbReference>
<dbReference type="OrthoDB" id="9770099at2"/>
<dbReference type="STRING" id="255247.ABE41_015890"/>
<dbReference type="Pfam" id="PF02687">
    <property type="entry name" value="FtsX"/>
    <property type="match status" value="1"/>
</dbReference>
<evidence type="ECO:0000259" key="8">
    <source>
        <dbReference type="Pfam" id="PF02687"/>
    </source>
</evidence>
<keyword evidence="11" id="KW-1185">Reference proteome</keyword>
<protein>
    <recommendedName>
        <fullName evidence="12">Metabolite permease</fullName>
    </recommendedName>
</protein>
<evidence type="ECO:0000256" key="3">
    <source>
        <dbReference type="ARBA" id="ARBA00022692"/>
    </source>
</evidence>
<keyword evidence="4 7" id="KW-1133">Transmembrane helix</keyword>
<dbReference type="InterPro" id="IPR050250">
    <property type="entry name" value="Macrolide_Exporter_MacB"/>
</dbReference>
<keyword evidence="2" id="KW-1003">Cell membrane</keyword>
<feature type="domain" description="ABC3 transporter permease C-terminal" evidence="8">
    <location>
        <begin position="302"/>
        <end position="428"/>
    </location>
</feature>
<keyword evidence="3 7" id="KW-0812">Transmembrane</keyword>
<accession>A0A1B1Z7S2</accession>
<dbReference type="RefSeq" id="WP_066292390.1">
    <property type="nucleotide sequence ID" value="NZ_CP016761.1"/>
</dbReference>
<proteinExistence type="inferred from homology"/>